<dbReference type="AlphaFoldDB" id="A0A7W7HVW7"/>
<dbReference type="Proteomes" id="UP000578112">
    <property type="component" value="Unassembled WGS sequence"/>
</dbReference>
<feature type="region of interest" description="Disordered" evidence="1">
    <location>
        <begin position="1"/>
        <end position="24"/>
    </location>
</feature>
<keyword evidence="2" id="KW-1133">Transmembrane helix</keyword>
<sequence>MSRRQRSPGRGATRPAAGAAPEPRPPWWQRLSAKIVALVVAGVTAVLVAAATAYVNRVVPPPPEPVPTPGSGFQSAVDTVPACGQVFALDRVIDPRTGAAPLLATDGSETPAFDAFLARERAAPVGAITIEIVITGLLQRPTRILDVRADGVRAGPSTAGTELTTGCEGDAQARVVTLDMDRPPRSLMHSGKPFFAEHDLDVTVAERETLRVSVTAQRRSYRWVFGIDHVDGAGARTTSYLDARGRLHRDRARVPEDDYFRITGAASTYGARYIEEGGRFRLN</sequence>
<feature type="transmembrane region" description="Helical" evidence="2">
    <location>
        <begin position="35"/>
        <end position="55"/>
    </location>
</feature>
<evidence type="ECO:0000256" key="1">
    <source>
        <dbReference type="SAM" id="MobiDB-lite"/>
    </source>
</evidence>
<comment type="caution">
    <text evidence="3">The sequence shown here is derived from an EMBL/GenBank/DDBJ whole genome shotgun (WGS) entry which is preliminary data.</text>
</comment>
<evidence type="ECO:0000313" key="3">
    <source>
        <dbReference type="EMBL" id="MBB4761777.1"/>
    </source>
</evidence>
<evidence type="ECO:0000256" key="2">
    <source>
        <dbReference type="SAM" id="Phobius"/>
    </source>
</evidence>
<dbReference type="EMBL" id="JACHNH010000001">
    <property type="protein sequence ID" value="MBB4761777.1"/>
    <property type="molecule type" value="Genomic_DNA"/>
</dbReference>
<keyword evidence="2" id="KW-0472">Membrane</keyword>
<gene>
    <name evidence="3" type="ORF">BJ971_002333</name>
</gene>
<reference evidence="3 4" key="1">
    <citation type="submission" date="2020-08" db="EMBL/GenBank/DDBJ databases">
        <title>Sequencing the genomes of 1000 actinobacteria strains.</title>
        <authorList>
            <person name="Klenk H.-P."/>
        </authorList>
    </citation>
    <scope>NUCLEOTIDE SEQUENCE [LARGE SCALE GENOMIC DNA]</scope>
    <source>
        <strain evidence="3 4">DSM 43149</strain>
    </source>
</reference>
<proteinExistence type="predicted"/>
<protein>
    <submittedName>
        <fullName evidence="3">Uncharacterized protein</fullName>
    </submittedName>
</protein>
<evidence type="ECO:0000313" key="4">
    <source>
        <dbReference type="Proteomes" id="UP000578112"/>
    </source>
</evidence>
<accession>A0A7W7HVW7</accession>
<name>A0A7W7HVW7_9ACTN</name>
<organism evidence="3 4">
    <name type="scientific">Actinoplanes digitatis</name>
    <dbReference type="NCBI Taxonomy" id="1868"/>
    <lineage>
        <taxon>Bacteria</taxon>
        <taxon>Bacillati</taxon>
        <taxon>Actinomycetota</taxon>
        <taxon>Actinomycetes</taxon>
        <taxon>Micromonosporales</taxon>
        <taxon>Micromonosporaceae</taxon>
        <taxon>Actinoplanes</taxon>
    </lineage>
</organism>
<keyword evidence="4" id="KW-1185">Reference proteome</keyword>
<feature type="compositionally biased region" description="Low complexity" evidence="1">
    <location>
        <begin position="8"/>
        <end position="21"/>
    </location>
</feature>
<keyword evidence="2" id="KW-0812">Transmembrane</keyword>
<dbReference type="RefSeq" id="WP_184992410.1">
    <property type="nucleotide sequence ID" value="NZ_BOMK01000001.1"/>
</dbReference>